<comment type="caution">
    <text evidence="1">The sequence shown here is derived from an EMBL/GenBank/DDBJ whole genome shotgun (WGS) entry which is preliminary data.</text>
</comment>
<protein>
    <submittedName>
        <fullName evidence="1">Uncharacterized protein</fullName>
    </submittedName>
</protein>
<dbReference type="Proteomes" id="UP001153331">
    <property type="component" value="Unassembled WGS sequence"/>
</dbReference>
<proteinExistence type="predicted"/>
<organism evidence="1 2">
    <name type="scientific">Boeremia exigua</name>
    <dbReference type="NCBI Taxonomy" id="749465"/>
    <lineage>
        <taxon>Eukaryota</taxon>
        <taxon>Fungi</taxon>
        <taxon>Dikarya</taxon>
        <taxon>Ascomycota</taxon>
        <taxon>Pezizomycotina</taxon>
        <taxon>Dothideomycetes</taxon>
        <taxon>Pleosporomycetidae</taxon>
        <taxon>Pleosporales</taxon>
        <taxon>Pleosporineae</taxon>
        <taxon>Didymellaceae</taxon>
        <taxon>Boeremia</taxon>
    </lineage>
</organism>
<keyword evidence="2" id="KW-1185">Reference proteome</keyword>
<evidence type="ECO:0000313" key="2">
    <source>
        <dbReference type="Proteomes" id="UP001153331"/>
    </source>
</evidence>
<name>A0ACC2I899_9PLEO</name>
<evidence type="ECO:0000313" key="1">
    <source>
        <dbReference type="EMBL" id="KAJ8111400.1"/>
    </source>
</evidence>
<reference evidence="1" key="1">
    <citation type="submission" date="2022-11" db="EMBL/GenBank/DDBJ databases">
        <title>Genome Sequence of Boeremia exigua.</title>
        <authorList>
            <person name="Buettner E."/>
        </authorList>
    </citation>
    <scope>NUCLEOTIDE SEQUENCE</scope>
    <source>
        <strain evidence="1">CU02</strain>
    </source>
</reference>
<accession>A0ACC2I899</accession>
<sequence length="1756" mass="194892">MLEHFSSELTFTPPVRKHAPIREGDREPQKDCREAYADPSQDEEAACTHEHRSKDGSLIARDHLLRKPLVVGSFDVKNVLNGGAGCFAKPSDYAPNPGLRLSIQWKETHPKAEDSDLCCPMEDRLEDRRVQVLAALLNCWWWADRERALAYPWRSIENIPAIEEAPWKGLLCKVVSTAYHSAWPSLDRTDRPDLGAHTWKQGDKAHGQDQDDSCEDWLRSPSHASFKHYFAAAEANQPIITRHCTARRVVSCVEDVLSCALAFPANPNRDVDPPILNPCRKGKRACDAAILEDSLLDASKSGEHPRIFHYSDVYGPLAACANCEKTKKNCTFEWLRSQRVSQATQPPSNPAPPAKRRRTDSNAAVPLQSTSGSSRPPQSGKTLRRSDTDESGNLTSSARLGVMLGDFPGIPALWYDGMDHSAGGLERFSDVFEDDTSPSSCDSGRGSSLETPPGGLGNAVVGTIQGDIGSGAETEPKSEGAVMRTGRKRRRRSSSVSLSNGALPCPAISFAAEFVSSANKAFLREGLLKIYHDSFENALSCWLTERTCPYSAKADISLANDGGPDWNRMYHRVFRLDRLASGIRGRQLTFQEDKTVGKALNSAIFSFATQWAQSSRRSRAKYPFDHSSDPGVFSSQDNDSSWDGVEFDRTLQVAAWNEARIALQDAGDIESFRLVLAQIVFSLTQRPHNRESESEPATDAGLDNSAKNDEDAGVEECEDLMSRLNLAIEAEDTPLHLEKGVRLIHALRSRMTMCASRPPLKPRANRRGRPNRPATACIDAADRATVDLLFWLGVMFDTLSSAMHRRPLVLSDEDSNVYAIDPADQMQRDVGSVVSRSTEGVWDIHLFAHQRSRLQQNLVRWPCSFEEAAALLCDAAPVKVLLFRKVTRIQTLLSRGCRGERVERSIKAALSVCEHWEKLYAPFVRDCIQNHNSLPPRVQSWYVCLTGHWHLAALLLADLIEIVDDSDFGMETQQMLRTSTEFVPCFRRSNCQALSDLARCSCPREDATFAQSQDFHFAVNQGALLTEPWTAVLIRAFAKAGVVLLETEDVSASFSVNYGTEAEKGFQQAEDCVQALWYLGRKSDMAFSAAKILGDALKQKRQGVEEKLREMSSYLEAETWHGFDQLNNPIGWDCARVAVAKPRRAKSVAPLGQRQDTIHKFEETVFIAQLAEQHYKQHGRALRIAVDEADWRFNNLTAPQVFQIRDSSNQPAFQGIEKAMFYRICKLLTLNIQLIFVFDGPGVPAKRGKNGGRRINYEQARLLKQVLRCLGIPYREAPGEAEAETQIVSCLAVASGSTITGLQKRQGTKIAARRIRRRAARGFVLFAMLAGGDYHEAGLPGCGAGIALSAVKEGGLAQSLCACRNQRECTEWSFPLDAFLGSRPRARNLSVPANFPDYKILQKYYRPKVTDDELLMANRSLDLDVLRPIDEHKMLEVALCGAEDMEGGEREGMWEGKTGAPFDPNHRVECDYFPAFWLQRVLPADVYEPPSPAPKQSKSKRKEQPDADVPEERRALPTKKKQSLPRSDQAIHAVRSSEPALHRIQRPALATPHKQTNSGDRRIFRSTTPKLHIRQPATQRSLEAVDLSKEDDDDDDDEFVLRFPPVRPSQNSVSLRESLSMVGLGSPAPSMNESEDLARAIRLSMQSPHLIRDTPRTQLPRGSSMSRASQSALERSSPSKPSESQVSITVQVSDDPAVTGTMSCAAAPSELDRLRAAHLRHFGSSPLASPPKTAPRRMIAQPILTAKAGYIDLTGD</sequence>
<dbReference type="EMBL" id="JAPHNI010000409">
    <property type="protein sequence ID" value="KAJ8111400.1"/>
    <property type="molecule type" value="Genomic_DNA"/>
</dbReference>
<gene>
    <name evidence="1" type="ORF">OPT61_g5997</name>
</gene>